<dbReference type="EMBL" id="JANPWB010000005">
    <property type="protein sequence ID" value="KAJ1186883.1"/>
    <property type="molecule type" value="Genomic_DNA"/>
</dbReference>
<protein>
    <submittedName>
        <fullName evidence="2">Uncharacterized protein</fullName>
    </submittedName>
</protein>
<sequence length="249" mass="27171">MFAGHGPSPVAPPMSPVLLAGASSKVCSRADGRLPRKLITSFFQKVDKPLLPQQTIEKTIVKLKEKEGSSVQGGDMEKNYNVNDHGVDEDGEPDECLVRDRDKRAAGSIAEGTELILAGSLGFVPVDEEAKVVEEKICENLCFRPKRQLSGLGFPRLSNGLRFVNGRSKSDGAAKANFDNGRSQSVIDYFIVNVEAWPAILDMAVNLARYLRSGPRWGFRSGHSELPMVAGLRPKPLQTAHSRKDDNSL</sequence>
<dbReference type="Proteomes" id="UP001066276">
    <property type="component" value="Chromosome 3_1"/>
</dbReference>
<evidence type="ECO:0000313" key="2">
    <source>
        <dbReference type="EMBL" id="KAJ1186883.1"/>
    </source>
</evidence>
<accession>A0AAV7UDG6</accession>
<gene>
    <name evidence="2" type="ORF">NDU88_003663</name>
</gene>
<name>A0AAV7UDG6_PLEWA</name>
<evidence type="ECO:0000256" key="1">
    <source>
        <dbReference type="SAM" id="MobiDB-lite"/>
    </source>
</evidence>
<comment type="caution">
    <text evidence="2">The sequence shown here is derived from an EMBL/GenBank/DDBJ whole genome shotgun (WGS) entry which is preliminary data.</text>
</comment>
<evidence type="ECO:0000313" key="3">
    <source>
        <dbReference type="Proteomes" id="UP001066276"/>
    </source>
</evidence>
<organism evidence="2 3">
    <name type="scientific">Pleurodeles waltl</name>
    <name type="common">Iberian ribbed newt</name>
    <dbReference type="NCBI Taxonomy" id="8319"/>
    <lineage>
        <taxon>Eukaryota</taxon>
        <taxon>Metazoa</taxon>
        <taxon>Chordata</taxon>
        <taxon>Craniata</taxon>
        <taxon>Vertebrata</taxon>
        <taxon>Euteleostomi</taxon>
        <taxon>Amphibia</taxon>
        <taxon>Batrachia</taxon>
        <taxon>Caudata</taxon>
        <taxon>Salamandroidea</taxon>
        <taxon>Salamandridae</taxon>
        <taxon>Pleurodelinae</taxon>
        <taxon>Pleurodeles</taxon>
    </lineage>
</organism>
<keyword evidence="3" id="KW-1185">Reference proteome</keyword>
<dbReference type="AlphaFoldDB" id="A0AAV7UDG6"/>
<feature type="region of interest" description="Disordered" evidence="1">
    <location>
        <begin position="67"/>
        <end position="94"/>
    </location>
</feature>
<reference evidence="2" key="1">
    <citation type="journal article" date="2022" name="bioRxiv">
        <title>Sequencing and chromosome-scale assembly of the giantPleurodeles waltlgenome.</title>
        <authorList>
            <person name="Brown T."/>
            <person name="Elewa A."/>
            <person name="Iarovenko S."/>
            <person name="Subramanian E."/>
            <person name="Araus A.J."/>
            <person name="Petzold A."/>
            <person name="Susuki M."/>
            <person name="Suzuki K.-i.T."/>
            <person name="Hayashi T."/>
            <person name="Toyoda A."/>
            <person name="Oliveira C."/>
            <person name="Osipova E."/>
            <person name="Leigh N.D."/>
            <person name="Simon A."/>
            <person name="Yun M.H."/>
        </authorList>
    </citation>
    <scope>NUCLEOTIDE SEQUENCE</scope>
    <source>
        <strain evidence="2">20211129_DDA</strain>
        <tissue evidence="2">Liver</tissue>
    </source>
</reference>
<proteinExistence type="predicted"/>